<dbReference type="Proteomes" id="UP000887013">
    <property type="component" value="Unassembled WGS sequence"/>
</dbReference>
<sequence>MAHDDPYFRHLLQELFLGPCLEGMNLNWREKKDYNPKGPLTKTLLDILRKVIVVHEIPVKDSWSEHMHNDTNLSPEQYVGHLSLICYSVKRMVSDIYDRFLIVISIVTRIAEMNLLFVTAGNLQMPQICLALREWF</sequence>
<dbReference type="AlphaFoldDB" id="A0A8X6U4E6"/>
<evidence type="ECO:0000313" key="2">
    <source>
        <dbReference type="Proteomes" id="UP000887013"/>
    </source>
</evidence>
<dbReference type="OrthoDB" id="10497590at2759"/>
<proteinExistence type="predicted"/>
<evidence type="ECO:0000313" key="1">
    <source>
        <dbReference type="EMBL" id="GFT77354.1"/>
    </source>
</evidence>
<gene>
    <name evidence="1" type="ORF">NPIL_293961</name>
</gene>
<keyword evidence="2" id="KW-1185">Reference proteome</keyword>
<protein>
    <submittedName>
        <fullName evidence="1">Uncharacterized protein</fullName>
    </submittedName>
</protein>
<dbReference type="EMBL" id="BMAW01071286">
    <property type="protein sequence ID" value="GFT77354.1"/>
    <property type="molecule type" value="Genomic_DNA"/>
</dbReference>
<organism evidence="1 2">
    <name type="scientific">Nephila pilipes</name>
    <name type="common">Giant wood spider</name>
    <name type="synonym">Nephila maculata</name>
    <dbReference type="NCBI Taxonomy" id="299642"/>
    <lineage>
        <taxon>Eukaryota</taxon>
        <taxon>Metazoa</taxon>
        <taxon>Ecdysozoa</taxon>
        <taxon>Arthropoda</taxon>
        <taxon>Chelicerata</taxon>
        <taxon>Arachnida</taxon>
        <taxon>Araneae</taxon>
        <taxon>Araneomorphae</taxon>
        <taxon>Entelegynae</taxon>
        <taxon>Araneoidea</taxon>
        <taxon>Nephilidae</taxon>
        <taxon>Nephila</taxon>
    </lineage>
</organism>
<accession>A0A8X6U4E6</accession>
<name>A0A8X6U4E6_NEPPI</name>
<comment type="caution">
    <text evidence="1">The sequence shown here is derived from an EMBL/GenBank/DDBJ whole genome shotgun (WGS) entry which is preliminary data.</text>
</comment>
<reference evidence="1" key="1">
    <citation type="submission" date="2020-08" db="EMBL/GenBank/DDBJ databases">
        <title>Multicomponent nature underlies the extraordinary mechanical properties of spider dragline silk.</title>
        <authorList>
            <person name="Kono N."/>
            <person name="Nakamura H."/>
            <person name="Mori M."/>
            <person name="Yoshida Y."/>
            <person name="Ohtoshi R."/>
            <person name="Malay A.D."/>
            <person name="Moran D.A.P."/>
            <person name="Tomita M."/>
            <person name="Numata K."/>
            <person name="Arakawa K."/>
        </authorList>
    </citation>
    <scope>NUCLEOTIDE SEQUENCE</scope>
</reference>